<keyword evidence="6" id="KW-0967">Endosome</keyword>
<dbReference type="EMBL" id="CM007647">
    <property type="protein sequence ID" value="ONL95783.1"/>
    <property type="molecule type" value="Genomic_DNA"/>
</dbReference>
<evidence type="ECO:0000313" key="10">
    <source>
        <dbReference type="EMBL" id="ONL95783.1"/>
    </source>
</evidence>
<proteinExistence type="inferred from homology"/>
<comment type="subcellular location">
    <subcellularLocation>
        <location evidence="1">Endosome membrane</location>
        <topology evidence="1">Multi-pass membrane protein</topology>
    </subcellularLocation>
    <subcellularLocation>
        <location evidence="2">Golgi apparatus membrane</location>
        <topology evidence="2">Multi-pass membrane protein</topology>
    </subcellularLocation>
</comment>
<keyword evidence="7 9" id="KW-1133">Transmembrane helix</keyword>
<dbReference type="Pfam" id="PF02990">
    <property type="entry name" value="EMP70"/>
    <property type="match status" value="1"/>
</dbReference>
<name>A0A1D6JVG0_MAIZE</name>
<dbReference type="GO" id="GO:0010008">
    <property type="term" value="C:endosome membrane"/>
    <property type="evidence" value="ECO:0007669"/>
    <property type="project" value="UniProtKB-SubCell"/>
</dbReference>
<protein>
    <recommendedName>
        <fullName evidence="9">Transmembrane 9 superfamily member</fullName>
    </recommendedName>
</protein>
<evidence type="ECO:0000256" key="3">
    <source>
        <dbReference type="ARBA" id="ARBA00005227"/>
    </source>
</evidence>
<organism evidence="10">
    <name type="scientific">Zea mays</name>
    <name type="common">Maize</name>
    <dbReference type="NCBI Taxonomy" id="4577"/>
    <lineage>
        <taxon>Eukaryota</taxon>
        <taxon>Viridiplantae</taxon>
        <taxon>Streptophyta</taxon>
        <taxon>Embryophyta</taxon>
        <taxon>Tracheophyta</taxon>
        <taxon>Spermatophyta</taxon>
        <taxon>Magnoliopsida</taxon>
        <taxon>Liliopsida</taxon>
        <taxon>Poales</taxon>
        <taxon>Poaceae</taxon>
        <taxon>PACMAD clade</taxon>
        <taxon>Panicoideae</taxon>
        <taxon>Andropogonodae</taxon>
        <taxon>Andropogoneae</taxon>
        <taxon>Tripsacinae</taxon>
        <taxon>Zea</taxon>
    </lineage>
</organism>
<reference evidence="10" key="1">
    <citation type="submission" date="2015-12" db="EMBL/GenBank/DDBJ databases">
        <title>Update maize B73 reference genome by single molecule sequencing technologies.</title>
        <authorList>
            <consortium name="Maize Genome Sequencing Project"/>
            <person name="Ware D."/>
        </authorList>
    </citation>
    <scope>NUCLEOTIDE SEQUENCE [LARGE SCALE GENOMIC DNA]</scope>
    <source>
        <tissue evidence="10">Seedling</tissue>
    </source>
</reference>
<keyword evidence="4 9" id="KW-0812">Transmembrane</keyword>
<dbReference type="AlphaFoldDB" id="A0A1D6JVG0"/>
<sequence>MAMAGFLPFSAIYIELYYIFASVWGHRIYTIYSILFIVFIILLIVTAFITVALTYFQLAAEDHEWWWSSADLFILQVIPLRRINWVFRVRLLPVLLLCAIRHVWLHADIFLLWLHGLHLLCILLDARDGGLPRRPVLCPPHIQINQV</sequence>
<evidence type="ECO:0000256" key="8">
    <source>
        <dbReference type="ARBA" id="ARBA00023136"/>
    </source>
</evidence>
<evidence type="ECO:0000256" key="2">
    <source>
        <dbReference type="ARBA" id="ARBA00004653"/>
    </source>
</evidence>
<comment type="caution">
    <text evidence="9">Lacks conserved residue(s) required for the propagation of feature annotation.</text>
</comment>
<feature type="transmembrane region" description="Helical" evidence="9">
    <location>
        <begin position="31"/>
        <end position="58"/>
    </location>
</feature>
<comment type="similarity">
    <text evidence="3 9">Belongs to the nonaspanin (TM9SF) (TC 9.A.2) family.</text>
</comment>
<evidence type="ECO:0000256" key="4">
    <source>
        <dbReference type="ARBA" id="ARBA00022692"/>
    </source>
</evidence>
<dbReference type="PANTHER" id="PTHR10766">
    <property type="entry name" value="TRANSMEMBRANE 9 SUPERFAMILY PROTEIN"/>
    <property type="match status" value="1"/>
</dbReference>
<evidence type="ECO:0000256" key="1">
    <source>
        <dbReference type="ARBA" id="ARBA00004337"/>
    </source>
</evidence>
<dbReference type="PANTHER" id="PTHR10766:SF14">
    <property type="entry name" value="TRANSMEMBRANE 9 SUPERFAMILY MEMBER 2"/>
    <property type="match status" value="1"/>
</dbReference>
<dbReference type="ExpressionAtlas" id="A0A1D6JVG0">
    <property type="expression patterns" value="baseline and differential"/>
</dbReference>
<keyword evidence="8 9" id="KW-0472">Membrane</keyword>
<evidence type="ECO:0000256" key="5">
    <source>
        <dbReference type="ARBA" id="ARBA00022729"/>
    </source>
</evidence>
<evidence type="ECO:0000256" key="7">
    <source>
        <dbReference type="ARBA" id="ARBA00022989"/>
    </source>
</evidence>
<feature type="transmembrane region" description="Helical" evidence="9">
    <location>
        <begin position="6"/>
        <end position="24"/>
    </location>
</feature>
<dbReference type="GO" id="GO:0000139">
    <property type="term" value="C:Golgi membrane"/>
    <property type="evidence" value="ECO:0007669"/>
    <property type="project" value="UniProtKB-SubCell"/>
</dbReference>
<evidence type="ECO:0000256" key="9">
    <source>
        <dbReference type="RuleBase" id="RU363079"/>
    </source>
</evidence>
<evidence type="ECO:0000256" key="6">
    <source>
        <dbReference type="ARBA" id="ARBA00022753"/>
    </source>
</evidence>
<gene>
    <name evidence="10" type="ORF">ZEAMMB73_Zm00001d028359</name>
</gene>
<accession>A0A1D6JVG0</accession>
<keyword evidence="5" id="KW-0732">Signal</keyword>
<feature type="transmembrane region" description="Helical" evidence="9">
    <location>
        <begin position="110"/>
        <end position="126"/>
    </location>
</feature>
<dbReference type="InterPro" id="IPR004240">
    <property type="entry name" value="EMP70"/>
</dbReference>